<name>A0ACC2HX40_9PLEO</name>
<reference evidence="1" key="1">
    <citation type="submission" date="2022-11" db="EMBL/GenBank/DDBJ databases">
        <title>Genome Sequence of Boeremia exigua.</title>
        <authorList>
            <person name="Buettner E."/>
        </authorList>
    </citation>
    <scope>NUCLEOTIDE SEQUENCE</scope>
    <source>
        <strain evidence="1">CU02</strain>
    </source>
</reference>
<evidence type="ECO:0000313" key="1">
    <source>
        <dbReference type="EMBL" id="KAJ8107657.1"/>
    </source>
</evidence>
<proteinExistence type="predicted"/>
<organism evidence="1 2">
    <name type="scientific">Boeremia exigua</name>
    <dbReference type="NCBI Taxonomy" id="749465"/>
    <lineage>
        <taxon>Eukaryota</taxon>
        <taxon>Fungi</taxon>
        <taxon>Dikarya</taxon>
        <taxon>Ascomycota</taxon>
        <taxon>Pezizomycotina</taxon>
        <taxon>Dothideomycetes</taxon>
        <taxon>Pleosporomycetidae</taxon>
        <taxon>Pleosporales</taxon>
        <taxon>Pleosporineae</taxon>
        <taxon>Didymellaceae</taxon>
        <taxon>Boeremia</taxon>
    </lineage>
</organism>
<keyword evidence="2" id="KW-1185">Reference proteome</keyword>
<comment type="caution">
    <text evidence="1">The sequence shown here is derived from an EMBL/GenBank/DDBJ whole genome shotgun (WGS) entry which is preliminary data.</text>
</comment>
<dbReference type="Proteomes" id="UP001153331">
    <property type="component" value="Unassembled WGS sequence"/>
</dbReference>
<evidence type="ECO:0000313" key="2">
    <source>
        <dbReference type="Proteomes" id="UP001153331"/>
    </source>
</evidence>
<sequence>MDGRKALWRQPRYRRGSLASRLRKTTRNSSTAIARHGLGKDAKLVYTEKIRRKRVAGGGGEDKRGSLPASSRQYEEARVSAVAKQVHLENVEELRRATTRTATRAKMSFTRVALRTPAAVTKNSLRCFSSGPQRQDAKILSILDSVKQPAGQQISSASLASRIGREVGLDRPSQTREMIESERRAQFQRQIYRKWQPGDVYAPHDLTGAEQKKWKYGRKKPQSDAFDVLGINPVNEYKVRAPARRADKALQGHRSATEEPEEDCKGYTESNWARSDAQCAQASIGGEEELADQVHVEVGFVYDMAYL</sequence>
<dbReference type="EMBL" id="JAPHNI010000883">
    <property type="protein sequence ID" value="KAJ8107657.1"/>
    <property type="molecule type" value="Genomic_DNA"/>
</dbReference>
<accession>A0ACC2HX40</accession>
<gene>
    <name evidence="1" type="ORF">OPT61_g8715</name>
</gene>
<protein>
    <submittedName>
        <fullName evidence="1">Uncharacterized protein</fullName>
    </submittedName>
</protein>